<dbReference type="PANTHER" id="PTHR14187">
    <property type="entry name" value="ALPHA KINASE/ELONGATION FACTOR 2 KINASE"/>
    <property type="match status" value="1"/>
</dbReference>
<evidence type="ECO:0000256" key="2">
    <source>
        <dbReference type="ARBA" id="ARBA00022840"/>
    </source>
</evidence>
<dbReference type="Gene3D" id="3.90.640.10">
    <property type="entry name" value="Actin, Chain A, domain 4"/>
    <property type="match status" value="1"/>
</dbReference>
<protein>
    <recommendedName>
        <fullName evidence="6">Actin-like ATPase domain-containing protein</fullName>
    </recommendedName>
</protein>
<dbReference type="OrthoDB" id="2963168at2759"/>
<keyword evidence="1" id="KW-0547">Nucleotide-binding</keyword>
<dbReference type="InterPro" id="IPR013126">
    <property type="entry name" value="Hsp_70_fam"/>
</dbReference>
<proteinExistence type="predicted"/>
<dbReference type="AlphaFoldDB" id="A0A6A6GR91"/>
<dbReference type="Proteomes" id="UP000799538">
    <property type="component" value="Unassembled WGS sequence"/>
</dbReference>
<dbReference type="GO" id="GO:0140662">
    <property type="term" value="F:ATP-dependent protein folding chaperone"/>
    <property type="evidence" value="ECO:0007669"/>
    <property type="project" value="InterPro"/>
</dbReference>
<dbReference type="Pfam" id="PF00012">
    <property type="entry name" value="HSP70"/>
    <property type="match status" value="1"/>
</dbReference>
<evidence type="ECO:0000256" key="1">
    <source>
        <dbReference type="ARBA" id="ARBA00022741"/>
    </source>
</evidence>
<evidence type="ECO:0000313" key="4">
    <source>
        <dbReference type="EMBL" id="KAF2228276.1"/>
    </source>
</evidence>
<dbReference type="InterPro" id="IPR043129">
    <property type="entry name" value="ATPase_NBD"/>
</dbReference>
<gene>
    <name evidence="4" type="ORF">BDZ85DRAFT_293206</name>
</gene>
<dbReference type="Gene3D" id="3.30.420.40">
    <property type="match status" value="2"/>
</dbReference>
<feature type="region of interest" description="Disordered" evidence="3">
    <location>
        <begin position="618"/>
        <end position="647"/>
    </location>
</feature>
<sequence>MVSTRRSTLSTLPVCDVDLTIDATKTASESVALHEFPSRPKPRMPITVDYGTTFIGVAWAFQPTFKSVKDIENFREWPIENAQKTPSELVYDEAGNPQWPDPEKHDEKIFRYTKLSLDPEKVFPGEFTELEEQRNLREATGKSPIDVVADQLKLVREATEDWLIEHLGPSFMETTEICWTLTHPAVWSEAGKQNTRTAAIKAGYGLDVTLLSEPEAAAVCVLESTVGATIKVGDYVLVCDIGGGTADLIIYKVVATSPIVLEEVAPGTGGTVGGVTLDMALRTFITEKLGSTEKFQEVCAASPEAWPKALVEFNRRPKRLFNPYTKHTKHKQFSICFTSKDDLSEFGIVGDRIDLDTTTLTHIFECAVQPIIQLIEEQLMTVEVKGIEIDRLLLIGGFGQSAYLYERIKRHFDGKRRNIEITRPAHSAWNSIARGAVYHALRNDTLITSRRSRFSYGFASDPKVAEGSPNSYYDKFSNCTRERYRMTWPIKKGDVIKSGQVHEIDLWQDTYLSDGKPESIGDILYRFDGDGEPPDFLNEHVKVACDIRTGTDNLPDDHWKQDKDIHEAEFMSASYKLRIDTGQSLMRFSMVFGDEVYEVEEVGYDDAANKLSDHMELVGSSAPGKSLIHQPPKRRGRSAGTRRSETP</sequence>
<dbReference type="GO" id="GO:0005524">
    <property type="term" value="F:ATP binding"/>
    <property type="evidence" value="ECO:0007669"/>
    <property type="project" value="UniProtKB-KW"/>
</dbReference>
<accession>A0A6A6GR91</accession>
<name>A0A6A6GR91_9PEZI</name>
<evidence type="ECO:0000313" key="5">
    <source>
        <dbReference type="Proteomes" id="UP000799538"/>
    </source>
</evidence>
<organism evidence="4 5">
    <name type="scientific">Elsinoe ampelina</name>
    <dbReference type="NCBI Taxonomy" id="302913"/>
    <lineage>
        <taxon>Eukaryota</taxon>
        <taxon>Fungi</taxon>
        <taxon>Dikarya</taxon>
        <taxon>Ascomycota</taxon>
        <taxon>Pezizomycotina</taxon>
        <taxon>Dothideomycetes</taxon>
        <taxon>Dothideomycetidae</taxon>
        <taxon>Myriangiales</taxon>
        <taxon>Elsinoaceae</taxon>
        <taxon>Elsinoe</taxon>
    </lineage>
</organism>
<evidence type="ECO:0008006" key="6">
    <source>
        <dbReference type="Google" id="ProtNLM"/>
    </source>
</evidence>
<keyword evidence="5" id="KW-1185">Reference proteome</keyword>
<dbReference type="CDD" id="cd10170">
    <property type="entry name" value="ASKHA_NBD_HSP70"/>
    <property type="match status" value="1"/>
</dbReference>
<reference evidence="5" key="1">
    <citation type="journal article" date="2020" name="Stud. Mycol.">
        <title>101 Dothideomycetes genomes: A test case for predicting lifestyles and emergence of pathogens.</title>
        <authorList>
            <person name="Haridas S."/>
            <person name="Albert R."/>
            <person name="Binder M."/>
            <person name="Bloem J."/>
            <person name="LaButti K."/>
            <person name="Salamov A."/>
            <person name="Andreopoulos B."/>
            <person name="Baker S."/>
            <person name="Barry K."/>
            <person name="Bills G."/>
            <person name="Bluhm B."/>
            <person name="Cannon C."/>
            <person name="Castanera R."/>
            <person name="Culley D."/>
            <person name="Daum C."/>
            <person name="Ezra D."/>
            <person name="Gonzalez J."/>
            <person name="Henrissat B."/>
            <person name="Kuo A."/>
            <person name="Liang C."/>
            <person name="Lipzen A."/>
            <person name="Lutzoni F."/>
            <person name="Magnuson J."/>
            <person name="Mondo S."/>
            <person name="Nolan M."/>
            <person name="Ohm R."/>
            <person name="Pangilinan J."/>
            <person name="Park H.-J."/>
            <person name="Ramirez L."/>
            <person name="Alfaro M."/>
            <person name="Sun H."/>
            <person name="Tritt A."/>
            <person name="Yoshinaga Y."/>
            <person name="Zwiers L.-H."/>
            <person name="Turgeon B."/>
            <person name="Goodwin S."/>
            <person name="Spatafora J."/>
            <person name="Crous P."/>
            <person name="Grigoriev I."/>
        </authorList>
    </citation>
    <scope>NUCLEOTIDE SEQUENCE [LARGE SCALE GENOMIC DNA]</scope>
    <source>
        <strain evidence="5">CECT 20119</strain>
    </source>
</reference>
<keyword evidence="2" id="KW-0067">ATP-binding</keyword>
<dbReference type="EMBL" id="ML992501">
    <property type="protein sequence ID" value="KAF2228276.1"/>
    <property type="molecule type" value="Genomic_DNA"/>
</dbReference>
<dbReference type="SUPFAM" id="SSF53067">
    <property type="entry name" value="Actin-like ATPase domain"/>
    <property type="match status" value="2"/>
</dbReference>
<evidence type="ECO:0000256" key="3">
    <source>
        <dbReference type="SAM" id="MobiDB-lite"/>
    </source>
</evidence>
<dbReference type="PANTHER" id="PTHR14187:SF5">
    <property type="entry name" value="HEAT SHOCK 70 KDA PROTEIN 12A"/>
    <property type="match status" value="1"/>
</dbReference>